<keyword evidence="2" id="KW-1185">Reference proteome</keyword>
<name>A0ACC0EVI6_9BASI</name>
<reference evidence="1 2" key="3">
    <citation type="journal article" date="2022" name="Microbiol. Spectr.">
        <title>Folding features and dynamics of 3D genome architecture in plant fungal pathogens.</title>
        <authorList>
            <person name="Xia C."/>
        </authorList>
    </citation>
    <scope>NUCLEOTIDE SEQUENCE [LARGE SCALE GENOMIC DNA]</scope>
    <source>
        <strain evidence="1 2">93-210</strain>
    </source>
</reference>
<protein>
    <submittedName>
        <fullName evidence="1">Uncharacterized protein</fullName>
    </submittedName>
</protein>
<proteinExistence type="predicted"/>
<reference evidence="2" key="1">
    <citation type="journal article" date="2018" name="BMC Genomics">
        <title>Genomic insights into host adaptation between the wheat stripe rust pathogen (Puccinia striiformis f. sp. tritici) and the barley stripe rust pathogen (Puccinia striiformis f. sp. hordei).</title>
        <authorList>
            <person name="Xia C."/>
            <person name="Wang M."/>
            <person name="Yin C."/>
            <person name="Cornejo O.E."/>
            <person name="Hulbert S.H."/>
            <person name="Chen X."/>
        </authorList>
    </citation>
    <scope>NUCLEOTIDE SEQUENCE [LARGE SCALE GENOMIC DNA]</scope>
    <source>
        <strain evidence="2">93-210</strain>
    </source>
</reference>
<dbReference type="EMBL" id="CM045866">
    <property type="protein sequence ID" value="KAI7961475.1"/>
    <property type="molecule type" value="Genomic_DNA"/>
</dbReference>
<accession>A0ACC0EVI6</accession>
<comment type="caution">
    <text evidence="1">The sequence shown here is derived from an EMBL/GenBank/DDBJ whole genome shotgun (WGS) entry which is preliminary data.</text>
</comment>
<evidence type="ECO:0000313" key="2">
    <source>
        <dbReference type="Proteomes" id="UP001060170"/>
    </source>
</evidence>
<evidence type="ECO:0000313" key="1">
    <source>
        <dbReference type="EMBL" id="KAI7961475.1"/>
    </source>
</evidence>
<dbReference type="Proteomes" id="UP001060170">
    <property type="component" value="Chromosome 2"/>
</dbReference>
<reference evidence="2" key="2">
    <citation type="journal article" date="2018" name="Mol. Plant Microbe Interact.">
        <title>Genome sequence resources for the wheat stripe rust pathogen (Puccinia striiformis f. sp. tritici) and the barley stripe rust pathogen (Puccinia striiformis f. sp. hordei).</title>
        <authorList>
            <person name="Xia C."/>
            <person name="Wang M."/>
            <person name="Yin C."/>
            <person name="Cornejo O.E."/>
            <person name="Hulbert S.H."/>
            <person name="Chen X."/>
        </authorList>
    </citation>
    <scope>NUCLEOTIDE SEQUENCE [LARGE SCALE GENOMIC DNA]</scope>
    <source>
        <strain evidence="2">93-210</strain>
    </source>
</reference>
<gene>
    <name evidence="1" type="ORF">MJO28_001964</name>
</gene>
<sequence>MCITPIEDSDVRIWSQVYKRMTCAGALAWSLLPHSEKSGFVTHGEGHNIHGYHVPGWRNQTSQEFDTQEDIVIATTYQASYTILGLEPPPKPIPDRPDVFIVTNGSHPGLSWRGEAWAAGYEIFGAEAWGREFNLISDIIPDNVEAGGIFIPLNPQRPSELLNMKPPKSKSDESHNGWTDRKWCRKRSILGCHGLEKLPDGMGRDVLGNLVGQNSMKVLPSMEPERGRHRPGGWYSVRGVSADGIPGKRSRPVFLKTDWHN</sequence>
<organism evidence="1 2">
    <name type="scientific">Puccinia striiformis f. sp. tritici</name>
    <dbReference type="NCBI Taxonomy" id="168172"/>
    <lineage>
        <taxon>Eukaryota</taxon>
        <taxon>Fungi</taxon>
        <taxon>Dikarya</taxon>
        <taxon>Basidiomycota</taxon>
        <taxon>Pucciniomycotina</taxon>
        <taxon>Pucciniomycetes</taxon>
        <taxon>Pucciniales</taxon>
        <taxon>Pucciniaceae</taxon>
        <taxon>Puccinia</taxon>
    </lineage>
</organism>